<accession>A0AAP2RK80</accession>
<evidence type="ECO:0000259" key="1">
    <source>
        <dbReference type="Pfam" id="PF07883"/>
    </source>
</evidence>
<evidence type="ECO:0000313" key="3">
    <source>
        <dbReference type="Proteomes" id="UP001299265"/>
    </source>
</evidence>
<protein>
    <submittedName>
        <fullName evidence="2">Cupin domain-containing protein</fullName>
    </submittedName>
</protein>
<dbReference type="SUPFAM" id="SSF51182">
    <property type="entry name" value="RmlC-like cupins"/>
    <property type="match status" value="1"/>
</dbReference>
<gene>
    <name evidence="2" type="ORF">LQE92_14105</name>
</gene>
<comment type="caution">
    <text evidence="2">The sequence shown here is derived from an EMBL/GenBank/DDBJ whole genome shotgun (WGS) entry which is preliminary data.</text>
</comment>
<reference evidence="2 3" key="1">
    <citation type="submission" date="2021-11" db="EMBL/GenBank/DDBJ databases">
        <title>Lacrimispora sp. nov. NSJ-141 isolated from human feces.</title>
        <authorList>
            <person name="Abdugheni R."/>
        </authorList>
    </citation>
    <scope>NUCLEOTIDE SEQUENCE [LARGE SCALE GENOMIC DNA]</scope>
    <source>
        <strain evidence="2 3">NSJ-141</strain>
    </source>
</reference>
<dbReference type="Gene3D" id="2.60.120.10">
    <property type="entry name" value="Jelly Rolls"/>
    <property type="match status" value="1"/>
</dbReference>
<feature type="domain" description="Cupin type-2" evidence="1">
    <location>
        <begin position="36"/>
        <end position="107"/>
    </location>
</feature>
<dbReference type="RefSeq" id="WP_231063581.1">
    <property type="nucleotide sequence ID" value="NZ_JAJNOR010000011.1"/>
</dbReference>
<dbReference type="InterPro" id="IPR014710">
    <property type="entry name" value="RmlC-like_jellyroll"/>
</dbReference>
<keyword evidence="3" id="KW-1185">Reference proteome</keyword>
<dbReference type="Pfam" id="PF07883">
    <property type="entry name" value="Cupin_2"/>
    <property type="match status" value="1"/>
</dbReference>
<dbReference type="InterPro" id="IPR011051">
    <property type="entry name" value="RmlC_Cupin_sf"/>
</dbReference>
<name>A0AAP2RK80_9FIRM</name>
<evidence type="ECO:0000313" key="2">
    <source>
        <dbReference type="EMBL" id="MCD2493739.1"/>
    </source>
</evidence>
<dbReference type="EMBL" id="JAJNOR010000011">
    <property type="protein sequence ID" value="MCD2493739.1"/>
    <property type="molecule type" value="Genomic_DNA"/>
</dbReference>
<dbReference type="Proteomes" id="UP001299265">
    <property type="component" value="Unassembled WGS sequence"/>
</dbReference>
<dbReference type="InterPro" id="IPR013096">
    <property type="entry name" value="Cupin_2"/>
</dbReference>
<dbReference type="AlphaFoldDB" id="A0AAP2RK80"/>
<organism evidence="2 3">
    <name type="scientific">Lientehia hominis</name>
    <dbReference type="NCBI Taxonomy" id="2897778"/>
    <lineage>
        <taxon>Bacteria</taxon>
        <taxon>Bacillati</taxon>
        <taxon>Bacillota</taxon>
        <taxon>Clostridia</taxon>
        <taxon>Lachnospirales</taxon>
        <taxon>Lachnospiraceae</taxon>
        <taxon>Lientehia</taxon>
    </lineage>
</organism>
<proteinExistence type="predicted"/>
<dbReference type="CDD" id="cd02208">
    <property type="entry name" value="cupin_RmlC-like"/>
    <property type="match status" value="1"/>
</dbReference>
<sequence>MEKRGKIVRKKEAKISFEGEELCRSYFKTEKIIFGLSVLKPGVTGGLDAGHEEADEVFFCTKGNVACYFPEDGNFYELDEYDGLLIPPGTGHRLYNLGEEEAVVIWACAPHQ</sequence>